<organism evidence="1 2">
    <name type="scientific">Trifolium pratense</name>
    <name type="common">Red clover</name>
    <dbReference type="NCBI Taxonomy" id="57577"/>
    <lineage>
        <taxon>Eukaryota</taxon>
        <taxon>Viridiplantae</taxon>
        <taxon>Streptophyta</taxon>
        <taxon>Embryophyta</taxon>
        <taxon>Tracheophyta</taxon>
        <taxon>Spermatophyta</taxon>
        <taxon>Magnoliopsida</taxon>
        <taxon>eudicotyledons</taxon>
        <taxon>Gunneridae</taxon>
        <taxon>Pentapetalae</taxon>
        <taxon>rosids</taxon>
        <taxon>fabids</taxon>
        <taxon>Fabales</taxon>
        <taxon>Fabaceae</taxon>
        <taxon>Papilionoideae</taxon>
        <taxon>50 kb inversion clade</taxon>
        <taxon>NPAAA clade</taxon>
        <taxon>Hologalegina</taxon>
        <taxon>IRL clade</taxon>
        <taxon>Trifolieae</taxon>
        <taxon>Trifolium</taxon>
    </lineage>
</organism>
<keyword evidence="2" id="KW-1185">Reference proteome</keyword>
<dbReference type="Proteomes" id="UP001177021">
    <property type="component" value="Unassembled WGS sequence"/>
</dbReference>
<name>A0ACB0KCV4_TRIPR</name>
<gene>
    <name evidence="1" type="ORF">MILVUS5_LOCUS21318</name>
</gene>
<proteinExistence type="predicted"/>
<evidence type="ECO:0000313" key="2">
    <source>
        <dbReference type="Proteomes" id="UP001177021"/>
    </source>
</evidence>
<protein>
    <submittedName>
        <fullName evidence="1">Uncharacterized protein</fullName>
    </submittedName>
</protein>
<reference evidence="1" key="1">
    <citation type="submission" date="2023-10" db="EMBL/GenBank/DDBJ databases">
        <authorList>
            <person name="Rodriguez Cubillos JULIANA M."/>
            <person name="De Vega J."/>
        </authorList>
    </citation>
    <scope>NUCLEOTIDE SEQUENCE</scope>
</reference>
<sequence length="304" mass="33399">MWLNISLIVFLLSSHITISYSSSINNNKIPKSDVDLLEFPLNLEFLEAEFFCNSVYGYGLDVLEPELAEGGPPPIGAQLALLDNLTRDIIIQFCLQEVGHIRAIKSTVRGFPRPLLNISKEAFAQVINSAFDKPLYPPFDAYANSINYLLASYVIPYVGLTGYVGAIPELQDYVSKKLAASLLGIESGQDAVIRTLLYEIKEKKVLPYTITVEEFTNRISILRNELGKNGTKDEGLEVPIYLGAEGKVSGNVLAGDNNSLSYSRTPEEVLRIGYGSGDEHVPGQFFPKGADGCIARSYLHTTPT</sequence>
<dbReference type="EMBL" id="CASHSV030000206">
    <property type="protein sequence ID" value="CAJ2654091.1"/>
    <property type="molecule type" value="Genomic_DNA"/>
</dbReference>
<accession>A0ACB0KCV4</accession>
<comment type="caution">
    <text evidence="1">The sequence shown here is derived from an EMBL/GenBank/DDBJ whole genome shotgun (WGS) entry which is preliminary data.</text>
</comment>
<evidence type="ECO:0000313" key="1">
    <source>
        <dbReference type="EMBL" id="CAJ2654091.1"/>
    </source>
</evidence>